<dbReference type="OrthoDB" id="9761704at2"/>
<dbReference type="AlphaFoldDB" id="A0A4U3KT72"/>
<sequence>MKYTCTILFVLISSTIIFAQQTVTISNDVLKDKIKGGWAGQTIGVTFGGPYEFRYNGTFIQDYQPLHWSASYVKNNMLNNAGLYDDLYMDLTFVDVFEKYGLNAPVDSFANAFANAGYMLWHANQAARYNILNGIKAPQSGYWMNNPHADDIDYQIESDYAGLMSPAMPNTASEISDKIGHIMNYGDGWYGGVFIGAMYSLSFTSSDIPYIVKTALKTIPEQSTFYQCIKDVIQWHEQYPDDWHRTWYELQNKWSNDMGCAEGVFAPFDIDAKINSAYVVTGLLYGNGDFTKTLDIATRCGQDADCNPSSAGGVLGTILGYNKIPDLWKQSLKDAEDINFKYTTISLNKVYDIGYKHAVQNILAHGGKQQGDNVIIVAQQPTPVKLEQSFPDMYPADKIALNTAIVETTFTFTGTGFIVSGAAQKKSDNKPDTIIEAELYVDGKKVETTRLPTAFTTRRYELFWHYGLTNAKHTVTMKVLNPNPDYSLWASHYIYYTDKPLSVKQTLITF</sequence>
<keyword evidence="2" id="KW-0732">Signal</keyword>
<dbReference type="InterPro" id="IPR005502">
    <property type="entry name" value="Ribosyl_crysJ1"/>
</dbReference>
<keyword evidence="1" id="KW-0479">Metal-binding</keyword>
<feature type="binding site" evidence="1">
    <location>
        <position position="303"/>
    </location>
    <ligand>
        <name>Mg(2+)</name>
        <dbReference type="ChEBI" id="CHEBI:18420"/>
        <label>1</label>
    </ligand>
</feature>
<dbReference type="Proteomes" id="UP000305848">
    <property type="component" value="Unassembled WGS sequence"/>
</dbReference>
<dbReference type="SUPFAM" id="SSF101478">
    <property type="entry name" value="ADP-ribosylglycohydrolase"/>
    <property type="match status" value="1"/>
</dbReference>
<evidence type="ECO:0000256" key="1">
    <source>
        <dbReference type="PIRSR" id="PIRSR605502-1"/>
    </source>
</evidence>
<feature type="chain" id="PRO_5020353308" evidence="2">
    <location>
        <begin position="20"/>
        <end position="510"/>
    </location>
</feature>
<feature type="signal peptide" evidence="2">
    <location>
        <begin position="1"/>
        <end position="19"/>
    </location>
</feature>
<organism evidence="3 4">
    <name type="scientific">Ilyomonas limi</name>
    <dbReference type="NCBI Taxonomy" id="2575867"/>
    <lineage>
        <taxon>Bacteria</taxon>
        <taxon>Pseudomonadati</taxon>
        <taxon>Bacteroidota</taxon>
        <taxon>Chitinophagia</taxon>
        <taxon>Chitinophagales</taxon>
        <taxon>Chitinophagaceae</taxon>
        <taxon>Ilyomonas</taxon>
    </lineage>
</organism>
<evidence type="ECO:0000313" key="4">
    <source>
        <dbReference type="Proteomes" id="UP000305848"/>
    </source>
</evidence>
<comment type="cofactor">
    <cofactor evidence="1">
        <name>Mg(2+)</name>
        <dbReference type="ChEBI" id="CHEBI:18420"/>
    </cofactor>
    <text evidence="1">Binds 2 magnesium ions per subunit.</text>
</comment>
<dbReference type="EMBL" id="SZQL01000020">
    <property type="protein sequence ID" value="TKK65512.1"/>
    <property type="molecule type" value="Genomic_DNA"/>
</dbReference>
<dbReference type="Gene3D" id="2.60.120.260">
    <property type="entry name" value="Galactose-binding domain-like"/>
    <property type="match status" value="1"/>
</dbReference>
<comment type="caution">
    <text evidence="3">The sequence shown here is derived from an EMBL/GenBank/DDBJ whole genome shotgun (WGS) entry which is preliminary data.</text>
</comment>
<reference evidence="3 4" key="1">
    <citation type="submission" date="2019-05" db="EMBL/GenBank/DDBJ databases">
        <title>Panacibacter sp. strain 17mud1-8 Genome sequencing and assembly.</title>
        <authorList>
            <person name="Chhetri G."/>
        </authorList>
    </citation>
    <scope>NUCLEOTIDE SEQUENCE [LARGE SCALE GENOMIC DNA]</scope>
    <source>
        <strain evidence="3 4">17mud1-8</strain>
    </source>
</reference>
<name>A0A4U3KT72_9BACT</name>
<feature type="binding site" evidence="1">
    <location>
        <position position="305"/>
    </location>
    <ligand>
        <name>Mg(2+)</name>
        <dbReference type="ChEBI" id="CHEBI:18420"/>
        <label>2</label>
    </ligand>
</feature>
<gene>
    <name evidence="3" type="ORF">FC093_19540</name>
</gene>
<accession>A0A4U3KT72</accession>
<protein>
    <submittedName>
        <fullName evidence="3">ADP-ribosylglycohydrolase family protein</fullName>
    </submittedName>
</protein>
<dbReference type="GO" id="GO:0046872">
    <property type="term" value="F:metal ion binding"/>
    <property type="evidence" value="ECO:0007669"/>
    <property type="project" value="UniProtKB-KW"/>
</dbReference>
<dbReference type="InterPro" id="IPR036705">
    <property type="entry name" value="Ribosyl_crysJ1_sf"/>
</dbReference>
<dbReference type="Gene3D" id="1.10.4080.10">
    <property type="entry name" value="ADP-ribosylation/Crystallin J1"/>
    <property type="match status" value="1"/>
</dbReference>
<proteinExistence type="predicted"/>
<keyword evidence="1" id="KW-0460">Magnesium</keyword>
<keyword evidence="3" id="KW-0378">Hydrolase</keyword>
<dbReference type="Pfam" id="PF03747">
    <property type="entry name" value="ADP_ribosyl_GH"/>
    <property type="match status" value="1"/>
</dbReference>
<evidence type="ECO:0000313" key="3">
    <source>
        <dbReference type="EMBL" id="TKK65512.1"/>
    </source>
</evidence>
<dbReference type="GO" id="GO:0016787">
    <property type="term" value="F:hydrolase activity"/>
    <property type="evidence" value="ECO:0007669"/>
    <property type="project" value="UniProtKB-KW"/>
</dbReference>
<evidence type="ECO:0000256" key="2">
    <source>
        <dbReference type="SAM" id="SignalP"/>
    </source>
</evidence>
<dbReference type="RefSeq" id="WP_137263503.1">
    <property type="nucleotide sequence ID" value="NZ_SZQL01000020.1"/>
</dbReference>
<keyword evidence="4" id="KW-1185">Reference proteome</keyword>